<organism evidence="2 3">
    <name type="scientific">Francisella hispaniensis FSC454</name>
    <dbReference type="NCBI Taxonomy" id="1088883"/>
    <lineage>
        <taxon>Bacteria</taxon>
        <taxon>Pseudomonadati</taxon>
        <taxon>Pseudomonadota</taxon>
        <taxon>Gammaproteobacteria</taxon>
        <taxon>Thiotrichales</taxon>
        <taxon>Francisellaceae</taxon>
        <taxon>Francisella</taxon>
    </lineage>
</organism>
<dbReference type="Pfam" id="PF04168">
    <property type="entry name" value="Alpha-E"/>
    <property type="match status" value="1"/>
</dbReference>
<dbReference type="EMBL" id="CP018093">
    <property type="protein sequence ID" value="APD51281.1"/>
    <property type="molecule type" value="Genomic_DNA"/>
</dbReference>
<dbReference type="Proteomes" id="UP000182459">
    <property type="component" value="Chromosome"/>
</dbReference>
<dbReference type="PANTHER" id="PTHR34595:SF7">
    <property type="entry name" value="SLL1039 PROTEIN"/>
    <property type="match status" value="1"/>
</dbReference>
<dbReference type="KEGG" id="fhi:FSC454_04255"/>
<proteinExistence type="predicted"/>
<name>A0AAC9NPZ3_9GAMM</name>
<evidence type="ECO:0000259" key="1">
    <source>
        <dbReference type="Pfam" id="PF04168"/>
    </source>
</evidence>
<accession>A0AAC9NPZ3</accession>
<dbReference type="InterPro" id="IPR051680">
    <property type="entry name" value="ATP-dep_Glu-Cys_Ligase-2"/>
</dbReference>
<sequence length="329" mass="38790">MMISRTAENCFWLSRNIERVQMLTNAIDVAYNVELEIYCDAKDIWYPLIVVLGCEDTFIKKYGCNAKSNTRKIQEFLIWDKDNLSSIYSSLSSARENARIIRDLIAADMWEEINELWLWINAAETHRLSITNLDTFCKKIIKFCFLWIGFYHNFILRNDTYNFMKLGMLIERVDFTLRLGDVHHHRHINLNTNRESMDESQYWQEMLLDTMSRDAFMRKADLDLNRKDVAEFLLKADDYPRTVAFCLNDCLAILKKISYHSTGIGMESRAKVEQLIKYLQDNSTETLLENNHQVITYIIVSLAELTTLISKEFFISDVNFYIAMLEKHN</sequence>
<evidence type="ECO:0000313" key="2">
    <source>
        <dbReference type="EMBL" id="APD51281.1"/>
    </source>
</evidence>
<evidence type="ECO:0000313" key="3">
    <source>
        <dbReference type="Proteomes" id="UP000182459"/>
    </source>
</evidence>
<dbReference type="AlphaFoldDB" id="A0AAC9NPZ3"/>
<protein>
    <recommendedName>
        <fullName evidence="1">DUF403 domain-containing protein</fullName>
    </recommendedName>
</protein>
<feature type="domain" description="DUF403" evidence="1">
    <location>
        <begin position="2"/>
        <end position="314"/>
    </location>
</feature>
<gene>
    <name evidence="2" type="ORF">FSC454_04255</name>
</gene>
<dbReference type="InterPro" id="IPR007296">
    <property type="entry name" value="DUF403"/>
</dbReference>
<reference evidence="2 3" key="1">
    <citation type="submission" date="2016-11" db="EMBL/GenBank/DDBJ databases">
        <authorList>
            <person name="Hagglund E."/>
            <person name="Bystrom M."/>
            <person name="Naslund J."/>
            <person name="Stenberg P."/>
            <person name="Sjodin A."/>
        </authorList>
    </citation>
    <scope>NUCLEOTIDE SEQUENCE [LARGE SCALE GENOMIC DNA]</scope>
    <source>
        <strain evidence="2 3">CCUG 58020</strain>
    </source>
</reference>
<dbReference type="PANTHER" id="PTHR34595">
    <property type="entry name" value="BLR5612 PROTEIN"/>
    <property type="match status" value="1"/>
</dbReference>
<keyword evidence="3" id="KW-1185">Reference proteome</keyword>